<proteinExistence type="predicted"/>
<protein>
    <submittedName>
        <fullName evidence="1">Uncharacterized protein</fullName>
    </submittedName>
</protein>
<dbReference type="Proteomes" id="UP001153334">
    <property type="component" value="Unassembled WGS sequence"/>
</dbReference>
<reference evidence="1" key="1">
    <citation type="submission" date="2022-11" db="EMBL/GenBank/DDBJ databases">
        <title>Genome Sequence of Nemania bipapillata.</title>
        <authorList>
            <person name="Buettner E."/>
        </authorList>
    </citation>
    <scope>NUCLEOTIDE SEQUENCE</scope>
    <source>
        <strain evidence="1">CP14</strain>
    </source>
</reference>
<evidence type="ECO:0000313" key="1">
    <source>
        <dbReference type="EMBL" id="KAJ8117887.1"/>
    </source>
</evidence>
<organism evidence="1 2">
    <name type="scientific">Nemania bipapillata</name>
    <dbReference type="NCBI Taxonomy" id="110536"/>
    <lineage>
        <taxon>Eukaryota</taxon>
        <taxon>Fungi</taxon>
        <taxon>Dikarya</taxon>
        <taxon>Ascomycota</taxon>
        <taxon>Pezizomycotina</taxon>
        <taxon>Sordariomycetes</taxon>
        <taxon>Xylariomycetidae</taxon>
        <taxon>Xylariales</taxon>
        <taxon>Xylariaceae</taxon>
        <taxon>Nemania</taxon>
    </lineage>
</organism>
<sequence>MAHALKQAIAKMSITIAAIDIPPDHLKYLSRTVEESKWTVAMYEIAFENLVFADQIFDVSIANFVLLATSKGGLPAVREMYPTLQPGDAATLTSWAHLEHIATEAAF</sequence>
<comment type="caution">
    <text evidence="1">The sequence shown here is derived from an EMBL/GenBank/DDBJ whole genome shotgun (WGS) entry which is preliminary data.</text>
</comment>
<evidence type="ECO:0000313" key="2">
    <source>
        <dbReference type="Proteomes" id="UP001153334"/>
    </source>
</evidence>
<dbReference type="EMBL" id="JAPESX010001057">
    <property type="protein sequence ID" value="KAJ8117887.1"/>
    <property type="molecule type" value="Genomic_DNA"/>
</dbReference>
<accession>A0ACC2IRY6</accession>
<name>A0ACC2IRY6_9PEZI</name>
<keyword evidence="2" id="KW-1185">Reference proteome</keyword>
<gene>
    <name evidence="1" type="ORF">ONZ43_g4102</name>
</gene>